<dbReference type="PRINTS" id="PR00111">
    <property type="entry name" value="ABHYDROLASE"/>
</dbReference>
<keyword evidence="2" id="KW-1133">Transmembrane helix</keyword>
<organism evidence="4">
    <name type="scientific">Candidatus Kentrum sp. DK</name>
    <dbReference type="NCBI Taxonomy" id="2126562"/>
    <lineage>
        <taxon>Bacteria</taxon>
        <taxon>Pseudomonadati</taxon>
        <taxon>Pseudomonadota</taxon>
        <taxon>Gammaproteobacteria</taxon>
        <taxon>Candidatus Kentrum</taxon>
    </lineage>
</organism>
<dbReference type="InterPro" id="IPR029058">
    <property type="entry name" value="AB_hydrolase_fold"/>
</dbReference>
<gene>
    <name evidence="4" type="ORF">BECKDK2373B_GA0170837_103634</name>
</gene>
<reference evidence="4" key="1">
    <citation type="submission" date="2019-02" db="EMBL/GenBank/DDBJ databases">
        <authorList>
            <person name="Gruber-Vodicka R. H."/>
            <person name="Seah K. B. B."/>
        </authorList>
    </citation>
    <scope>NUCLEOTIDE SEQUENCE</scope>
    <source>
        <strain evidence="4">BECK_DK47</strain>
    </source>
</reference>
<accession>A0A450SGW6</accession>
<dbReference type="GO" id="GO:0016787">
    <property type="term" value="F:hydrolase activity"/>
    <property type="evidence" value="ECO:0007669"/>
    <property type="project" value="UniProtKB-KW"/>
</dbReference>
<evidence type="ECO:0000256" key="1">
    <source>
        <dbReference type="ARBA" id="ARBA00022801"/>
    </source>
</evidence>
<dbReference type="EMBL" id="CAADEX010000036">
    <property type="protein sequence ID" value="VFJ52345.1"/>
    <property type="molecule type" value="Genomic_DNA"/>
</dbReference>
<keyword evidence="2" id="KW-0812">Transmembrane</keyword>
<dbReference type="GO" id="GO:0016020">
    <property type="term" value="C:membrane"/>
    <property type="evidence" value="ECO:0007669"/>
    <property type="project" value="TreeGrafter"/>
</dbReference>
<feature type="domain" description="AB hydrolase-1" evidence="3">
    <location>
        <begin position="69"/>
        <end position="289"/>
    </location>
</feature>
<dbReference type="Pfam" id="PF12697">
    <property type="entry name" value="Abhydrolase_6"/>
    <property type="match status" value="1"/>
</dbReference>
<evidence type="ECO:0000313" key="4">
    <source>
        <dbReference type="EMBL" id="VFJ52345.1"/>
    </source>
</evidence>
<dbReference type="InterPro" id="IPR000073">
    <property type="entry name" value="AB_hydrolase_1"/>
</dbReference>
<keyword evidence="2" id="KW-0472">Membrane</keyword>
<evidence type="ECO:0000259" key="3">
    <source>
        <dbReference type="Pfam" id="PF12697"/>
    </source>
</evidence>
<dbReference type="Gene3D" id="3.40.50.1820">
    <property type="entry name" value="alpha/beta hydrolase"/>
    <property type="match status" value="1"/>
</dbReference>
<dbReference type="InterPro" id="IPR050266">
    <property type="entry name" value="AB_hydrolase_sf"/>
</dbReference>
<sequence length="305" mass="33522">MTKQTSPKHRNILFASVIVVLTATIFLVLGPITELGAADKATAMAESADGSAIAYDIQGHDHGEKSPTLVFIHGWTCDRGFWKPQIEHFSRTYRVISLDLAGHGLSGSKRDDYTMVAFGQDVAAVVREAGVEQVVLIGHSMGGPVAVEAADLLKAKVAGIIAVDVFVPLGLPESEEQMAEFMMPFEEDFKTASEAFVRAMFLQQADPNLVDSIAKVMSSANKNMAVSALRNTIEWLIEDLPSLPERYPSRLRNIDAIYDGQTTHMENVITIPDVGHFIPQVKPDAFNEAVENILSEYRDSHFQEY</sequence>
<keyword evidence="1" id="KW-0378">Hydrolase</keyword>
<name>A0A450SGW6_9GAMM</name>
<dbReference type="PANTHER" id="PTHR43798">
    <property type="entry name" value="MONOACYLGLYCEROL LIPASE"/>
    <property type="match status" value="1"/>
</dbReference>
<protein>
    <submittedName>
        <fullName evidence="4">Pimeloyl-ACP methyl ester carboxylesterase</fullName>
    </submittedName>
</protein>
<evidence type="ECO:0000256" key="2">
    <source>
        <dbReference type="SAM" id="Phobius"/>
    </source>
</evidence>
<dbReference type="PANTHER" id="PTHR43798:SF31">
    <property type="entry name" value="AB HYDROLASE SUPERFAMILY PROTEIN YCLE"/>
    <property type="match status" value="1"/>
</dbReference>
<proteinExistence type="predicted"/>
<feature type="transmembrane region" description="Helical" evidence="2">
    <location>
        <begin position="12"/>
        <end position="32"/>
    </location>
</feature>
<dbReference type="SUPFAM" id="SSF53474">
    <property type="entry name" value="alpha/beta-Hydrolases"/>
    <property type="match status" value="1"/>
</dbReference>
<dbReference type="AlphaFoldDB" id="A0A450SGW6"/>